<feature type="transmembrane region" description="Helical" evidence="1">
    <location>
        <begin position="75"/>
        <end position="94"/>
    </location>
</feature>
<feature type="transmembrane region" description="Helical" evidence="1">
    <location>
        <begin position="176"/>
        <end position="193"/>
    </location>
</feature>
<dbReference type="PANTHER" id="PTHR43155">
    <property type="entry name" value="CYCLIC DI-GMP PHOSPHODIESTERASE PA4108-RELATED"/>
    <property type="match status" value="1"/>
</dbReference>
<feature type="transmembrane region" description="Helical" evidence="1">
    <location>
        <begin position="114"/>
        <end position="134"/>
    </location>
</feature>
<proteinExistence type="predicted"/>
<evidence type="ECO:0000313" key="3">
    <source>
        <dbReference type="EMBL" id="UOF91982.1"/>
    </source>
</evidence>
<dbReference type="InterPro" id="IPR003607">
    <property type="entry name" value="HD/PDEase_dom"/>
</dbReference>
<feature type="transmembrane region" description="Helical" evidence="1">
    <location>
        <begin position="233"/>
        <end position="255"/>
    </location>
</feature>
<dbReference type="EMBL" id="CP089291">
    <property type="protein sequence ID" value="UOF91982.1"/>
    <property type="molecule type" value="Genomic_DNA"/>
</dbReference>
<dbReference type="PROSITE" id="PS51832">
    <property type="entry name" value="HD_GYP"/>
    <property type="match status" value="1"/>
</dbReference>
<dbReference type="SUPFAM" id="SSF109604">
    <property type="entry name" value="HD-domain/PDEase-like"/>
    <property type="match status" value="1"/>
</dbReference>
<organism evidence="3 4">
    <name type="scientific">Fodinisporobacter ferrooxydans</name>
    <dbReference type="NCBI Taxonomy" id="2901836"/>
    <lineage>
        <taxon>Bacteria</taxon>
        <taxon>Bacillati</taxon>
        <taxon>Bacillota</taxon>
        <taxon>Bacilli</taxon>
        <taxon>Bacillales</taxon>
        <taxon>Alicyclobacillaceae</taxon>
        <taxon>Fodinisporobacter</taxon>
    </lineage>
</organism>
<dbReference type="PANTHER" id="PTHR43155:SF2">
    <property type="entry name" value="CYCLIC DI-GMP PHOSPHODIESTERASE PA4108"/>
    <property type="match status" value="1"/>
</dbReference>
<sequence>MTRSSRSSNSLLIGLTVSAIVPILLYVFLQAFPGHNTMWVLPRFHFYFISSVLILATICSIIIGWTGARIRDLNVLMLALAILSLSGFFLIHGLSTPGFIISDSYHLAGVSSQIAMTTCAVWILLSTLPADYALIRYVSKHRGKVVIGWLTLIAALNIVSLVYPDISDFIPVDFMPLNYSFAFFTVVLFVRAAKRYFQQYQFARFPIHAAMVLGSVLLSITELIMVTTRMWTLAWWLYHVVLVVSTAILLYGVIAQYKSNVSITRTFHQVSDIDPMERIRISISNSMQKLIIATETKDAYTAGHNFRVAMYALQLAEAMNLEPELLKALVRGGLIHDVGKIQVPESILNKPGKLSAEERAVIEQHPVTGYEICKYIGFMAEELSVIRHHHEKWDGTGYPDKLKDTQIPLLARVLAVADVYDALTSRRSYREPWSHERAMRVIEDDAGSHFDPDCVKAWVRLCNSGRFVIPDSAHNSIFSFHEVGCTDTVQKEKFLQWE</sequence>
<dbReference type="RefSeq" id="WP_347438666.1">
    <property type="nucleotide sequence ID" value="NZ_CP089291.1"/>
</dbReference>
<dbReference type="CDD" id="cd00077">
    <property type="entry name" value="HDc"/>
    <property type="match status" value="1"/>
</dbReference>
<keyword evidence="1" id="KW-0812">Transmembrane</keyword>
<reference evidence="3" key="1">
    <citation type="submission" date="2021-12" db="EMBL/GenBank/DDBJ databases">
        <title>Alicyclobacillaceae gen. nov., sp. nov., isolated from chalcocite enrichment system.</title>
        <authorList>
            <person name="Jiang Z."/>
        </authorList>
    </citation>
    <scope>NUCLEOTIDE SEQUENCE</scope>
    <source>
        <strain evidence="3">MYW30-H2</strain>
    </source>
</reference>
<evidence type="ECO:0000259" key="2">
    <source>
        <dbReference type="PROSITE" id="PS51832"/>
    </source>
</evidence>
<name>A0ABY4CNC9_9BACL</name>
<feature type="transmembrane region" description="Helical" evidence="1">
    <location>
        <begin position="12"/>
        <end position="32"/>
    </location>
</feature>
<feature type="domain" description="HD-GYP" evidence="2">
    <location>
        <begin position="279"/>
        <end position="474"/>
    </location>
</feature>
<keyword evidence="4" id="KW-1185">Reference proteome</keyword>
<feature type="transmembrane region" description="Helical" evidence="1">
    <location>
        <begin position="44"/>
        <end position="63"/>
    </location>
</feature>
<keyword evidence="1" id="KW-0472">Membrane</keyword>
<dbReference type="InterPro" id="IPR037522">
    <property type="entry name" value="HD_GYP_dom"/>
</dbReference>
<feature type="transmembrane region" description="Helical" evidence="1">
    <location>
        <begin position="146"/>
        <end position="164"/>
    </location>
</feature>
<dbReference type="SMART" id="SM00471">
    <property type="entry name" value="HDc"/>
    <property type="match status" value="1"/>
</dbReference>
<dbReference type="InterPro" id="IPR006675">
    <property type="entry name" value="HDIG_dom"/>
</dbReference>
<dbReference type="Pfam" id="PF13487">
    <property type="entry name" value="HD_5"/>
    <property type="match status" value="1"/>
</dbReference>
<evidence type="ECO:0000256" key="1">
    <source>
        <dbReference type="SAM" id="Phobius"/>
    </source>
</evidence>
<protein>
    <submittedName>
        <fullName evidence="3">HD-GYP domain-containing protein</fullName>
    </submittedName>
</protein>
<feature type="transmembrane region" description="Helical" evidence="1">
    <location>
        <begin position="205"/>
        <end position="227"/>
    </location>
</feature>
<evidence type="ECO:0000313" key="4">
    <source>
        <dbReference type="Proteomes" id="UP000830167"/>
    </source>
</evidence>
<dbReference type="Proteomes" id="UP000830167">
    <property type="component" value="Chromosome"/>
</dbReference>
<dbReference type="NCBIfam" id="TIGR00277">
    <property type="entry name" value="HDIG"/>
    <property type="match status" value="1"/>
</dbReference>
<keyword evidence="1" id="KW-1133">Transmembrane helix</keyword>
<dbReference type="Gene3D" id="1.10.3210.10">
    <property type="entry name" value="Hypothetical protein af1432"/>
    <property type="match status" value="1"/>
</dbReference>
<gene>
    <name evidence="3" type="ORF">LSG31_07030</name>
</gene>
<accession>A0ABY4CNC9</accession>